<dbReference type="AlphaFoldDB" id="A0A011UP09"/>
<feature type="region of interest" description="Disordered" evidence="1">
    <location>
        <begin position="25"/>
        <end position="66"/>
    </location>
</feature>
<dbReference type="HOGENOM" id="CLU_1150128_0_0_5"/>
<dbReference type="Pfam" id="PF07813">
    <property type="entry name" value="LTXXQ"/>
    <property type="match status" value="1"/>
</dbReference>
<evidence type="ECO:0000313" key="3">
    <source>
        <dbReference type="EMBL" id="EXL07891.1"/>
    </source>
</evidence>
<name>A0A011UP09_9HYPH</name>
<dbReference type="Proteomes" id="UP000019849">
    <property type="component" value="Unassembled WGS sequence"/>
</dbReference>
<proteinExistence type="predicted"/>
<reference evidence="3 5" key="1">
    <citation type="submission" date="2014-02" db="EMBL/GenBank/DDBJ databases">
        <title>Aquamicrobium defluvii Genome sequencing.</title>
        <authorList>
            <person name="Wang X."/>
        </authorList>
    </citation>
    <scope>NUCLEOTIDE SEQUENCE [LARGE SCALE GENOMIC DNA]</scope>
    <source>
        <strain evidence="3 5">W13Z1</strain>
    </source>
</reference>
<dbReference type="eggNOG" id="ENOG5032X40">
    <property type="taxonomic scope" value="Bacteria"/>
</dbReference>
<keyword evidence="2" id="KW-0732">Signal</keyword>
<sequence length="217" mass="22433">MNTIAKTAFAAILLLSAAPALAEDAHHPTATEAPAANPAPETLPPGGTAPVTGSQPAMPGGMMEGGMGGDMMKMMQEMMGRHAGMMRDMMAESMGSRAAMMSQMMAPEHVEGRIAFLRTELKVTAAQLPLWDALAEAIRANAGAASGVMSAMAGGMPMGAGSSTAPQRIEAQEKALSTRLESLSRLKTALDPFYAALDAAQKEKADKLLVAAPMGMM</sequence>
<evidence type="ECO:0000256" key="1">
    <source>
        <dbReference type="SAM" id="MobiDB-lite"/>
    </source>
</evidence>
<evidence type="ECO:0000313" key="5">
    <source>
        <dbReference type="Proteomes" id="UP000019849"/>
    </source>
</evidence>
<gene>
    <name evidence="3" type="ORF">BG36_04735</name>
    <name evidence="4" type="ORF">DES43_112118</name>
</gene>
<dbReference type="Proteomes" id="UP000294958">
    <property type="component" value="Unassembled WGS sequence"/>
</dbReference>
<dbReference type="EMBL" id="SNZF01000012">
    <property type="protein sequence ID" value="TDR34906.1"/>
    <property type="molecule type" value="Genomic_DNA"/>
</dbReference>
<protein>
    <submittedName>
        <fullName evidence="4">LTXXQ motif family protein</fullName>
    </submittedName>
</protein>
<evidence type="ECO:0000313" key="4">
    <source>
        <dbReference type="EMBL" id="TDR34906.1"/>
    </source>
</evidence>
<accession>A0A011UP09</accession>
<dbReference type="OrthoDB" id="7283650at2"/>
<reference evidence="4 6" key="2">
    <citation type="submission" date="2019-03" db="EMBL/GenBank/DDBJ databases">
        <title>Genomic Encyclopedia of Type Strains, Phase IV (KMG-IV): sequencing the most valuable type-strain genomes for metagenomic binning, comparative biology and taxonomic classification.</title>
        <authorList>
            <person name="Goeker M."/>
        </authorList>
    </citation>
    <scope>NUCLEOTIDE SEQUENCE [LARGE SCALE GENOMIC DNA]</scope>
    <source>
        <strain evidence="4 6">DSM 11603</strain>
    </source>
</reference>
<feature type="chain" id="PRO_5044537781" evidence="2">
    <location>
        <begin position="23"/>
        <end position="217"/>
    </location>
</feature>
<feature type="signal peptide" evidence="2">
    <location>
        <begin position="1"/>
        <end position="22"/>
    </location>
</feature>
<evidence type="ECO:0000256" key="2">
    <source>
        <dbReference type="SAM" id="SignalP"/>
    </source>
</evidence>
<dbReference type="STRING" id="69279.BG36_04735"/>
<dbReference type="InterPro" id="IPR012899">
    <property type="entry name" value="LTXXQ"/>
</dbReference>
<evidence type="ECO:0000313" key="6">
    <source>
        <dbReference type="Proteomes" id="UP000294958"/>
    </source>
</evidence>
<comment type="caution">
    <text evidence="3">The sequence shown here is derived from an EMBL/GenBank/DDBJ whole genome shotgun (WGS) entry which is preliminary data.</text>
</comment>
<dbReference type="PATRIC" id="fig|69279.3.peg.2337"/>
<organism evidence="3 5">
    <name type="scientific">Aquamicrobium defluvii</name>
    <dbReference type="NCBI Taxonomy" id="69279"/>
    <lineage>
        <taxon>Bacteria</taxon>
        <taxon>Pseudomonadati</taxon>
        <taxon>Pseudomonadota</taxon>
        <taxon>Alphaproteobacteria</taxon>
        <taxon>Hyphomicrobiales</taxon>
        <taxon>Phyllobacteriaceae</taxon>
        <taxon>Aquamicrobium</taxon>
    </lineage>
</organism>
<keyword evidence="6" id="KW-1185">Reference proteome</keyword>
<feature type="compositionally biased region" description="Low complexity" evidence="1">
    <location>
        <begin position="30"/>
        <end position="40"/>
    </location>
</feature>
<dbReference type="EMBL" id="JENY01000014">
    <property type="protein sequence ID" value="EXL07891.1"/>
    <property type="molecule type" value="Genomic_DNA"/>
</dbReference>
<dbReference type="GO" id="GO:0042597">
    <property type="term" value="C:periplasmic space"/>
    <property type="evidence" value="ECO:0007669"/>
    <property type="project" value="InterPro"/>
</dbReference>